<dbReference type="AlphaFoldDB" id="A0A6M5YK89"/>
<gene>
    <name evidence="7" type="ORF">FTUN_1511</name>
</gene>
<accession>A0A6M5YK89</accession>
<evidence type="ECO:0000313" key="7">
    <source>
        <dbReference type="EMBL" id="QJW93994.1"/>
    </source>
</evidence>
<evidence type="ECO:0000313" key="8">
    <source>
        <dbReference type="Proteomes" id="UP000503447"/>
    </source>
</evidence>
<keyword evidence="8" id="KW-1185">Reference proteome</keyword>
<feature type="chain" id="PRO_5026701387" description="Group 1 truncated hemoglobin" evidence="6">
    <location>
        <begin position="22"/>
        <end position="377"/>
    </location>
</feature>
<evidence type="ECO:0000256" key="4">
    <source>
        <dbReference type="ARBA" id="ARBA00023004"/>
    </source>
</evidence>
<keyword evidence="4 5" id="KW-0408">Iron</keyword>
<dbReference type="GO" id="GO:0019825">
    <property type="term" value="F:oxygen binding"/>
    <property type="evidence" value="ECO:0007669"/>
    <property type="project" value="InterPro"/>
</dbReference>
<evidence type="ECO:0000256" key="6">
    <source>
        <dbReference type="SAM" id="SignalP"/>
    </source>
</evidence>
<dbReference type="EMBL" id="CP053452">
    <property type="protein sequence ID" value="QJW93994.1"/>
    <property type="molecule type" value="Genomic_DNA"/>
</dbReference>
<dbReference type="Pfam" id="PF01152">
    <property type="entry name" value="Bac_globin"/>
    <property type="match status" value="2"/>
</dbReference>
<organism evidence="7 8">
    <name type="scientific">Frigoriglobus tundricola</name>
    <dbReference type="NCBI Taxonomy" id="2774151"/>
    <lineage>
        <taxon>Bacteria</taxon>
        <taxon>Pseudomonadati</taxon>
        <taxon>Planctomycetota</taxon>
        <taxon>Planctomycetia</taxon>
        <taxon>Gemmatales</taxon>
        <taxon>Gemmataceae</taxon>
        <taxon>Frigoriglobus</taxon>
    </lineage>
</organism>
<dbReference type="InterPro" id="IPR012292">
    <property type="entry name" value="Globin/Proto"/>
</dbReference>
<evidence type="ECO:0008006" key="9">
    <source>
        <dbReference type="Google" id="ProtNLM"/>
    </source>
</evidence>
<reference evidence="8" key="1">
    <citation type="submission" date="2020-05" db="EMBL/GenBank/DDBJ databases">
        <title>Frigoriglobus tundricola gen. nov., sp. nov., a psychrotolerant cellulolytic planctomycete of the family Gemmataceae with two divergent copies of 16S rRNA gene.</title>
        <authorList>
            <person name="Kulichevskaya I.S."/>
            <person name="Ivanova A.A."/>
            <person name="Naumoff D.G."/>
            <person name="Beletsky A.V."/>
            <person name="Rijpstra W.I.C."/>
            <person name="Sinninghe Damste J.S."/>
            <person name="Mardanov A.V."/>
            <person name="Ravin N.V."/>
            <person name="Dedysh S.N."/>
        </authorList>
    </citation>
    <scope>NUCLEOTIDE SEQUENCE [LARGE SCALE GENOMIC DNA]</scope>
    <source>
        <strain evidence="8">PL17</strain>
    </source>
</reference>
<evidence type="ECO:0000256" key="1">
    <source>
        <dbReference type="ARBA" id="ARBA00022448"/>
    </source>
</evidence>
<dbReference type="Gene3D" id="1.10.490.10">
    <property type="entry name" value="Globins"/>
    <property type="match status" value="2"/>
</dbReference>
<dbReference type="CDD" id="cd00454">
    <property type="entry name" value="TrHb1_N"/>
    <property type="match status" value="2"/>
</dbReference>
<keyword evidence="3 5" id="KW-0479">Metal-binding</keyword>
<dbReference type="SUPFAM" id="SSF46458">
    <property type="entry name" value="Globin-like"/>
    <property type="match status" value="2"/>
</dbReference>
<dbReference type="KEGG" id="ftj:FTUN_1511"/>
<keyword evidence="2 5" id="KW-0349">Heme</keyword>
<name>A0A6M5YK89_9BACT</name>
<evidence type="ECO:0000256" key="3">
    <source>
        <dbReference type="ARBA" id="ARBA00022723"/>
    </source>
</evidence>
<feature type="signal peptide" evidence="6">
    <location>
        <begin position="1"/>
        <end position="21"/>
    </location>
</feature>
<sequence>MRVRVLLAALLLAGTVGLTRAQDKPLERADLDKRVVSSVYEAALIGTDIFNKGDHGGCYRLYEGTLLGVVPLLDHRPRLQATAKTRLERARKMKIADAAFELRAALDEIQNEIAPPKDAPKKALWDRLGGEAAVKAVVHDFVLVAIDDPKVNFTRGKKIDAAALPALEKSLVELISQTTGGPLKYTGKDMKAAHKGMGITDAEFDALAADLVTVLKKYNVPKAETDELLKIVGSTRADIVEKATGKAPEKLSIKPLWDRLGGEPAVKAVVHDFVATAAADKKVNFTRNGKFKLDEKGVAHLEKTLVELISQTTGGPLKYSGKSMKESHKGMGITDAEFNALAADLVDTLKKYKVPQTEIDELVKIVDSTRPDIVEKN</sequence>
<dbReference type="InterPro" id="IPR009050">
    <property type="entry name" value="Globin-like_sf"/>
</dbReference>
<keyword evidence="6" id="KW-0732">Signal</keyword>
<dbReference type="InterPro" id="IPR001486">
    <property type="entry name" value="Hemoglobin_trunc"/>
</dbReference>
<evidence type="ECO:0000256" key="2">
    <source>
        <dbReference type="ARBA" id="ARBA00022617"/>
    </source>
</evidence>
<dbReference type="GO" id="GO:0020037">
    <property type="term" value="F:heme binding"/>
    <property type="evidence" value="ECO:0007669"/>
    <property type="project" value="InterPro"/>
</dbReference>
<protein>
    <recommendedName>
        <fullName evidence="9">Group 1 truncated hemoglobin</fullName>
    </recommendedName>
</protein>
<evidence type="ECO:0000256" key="5">
    <source>
        <dbReference type="PIRSR" id="PIRSR601486-1"/>
    </source>
</evidence>
<feature type="binding site" description="distal binding residue" evidence="5">
    <location>
        <position position="328"/>
    </location>
    <ligand>
        <name>heme</name>
        <dbReference type="ChEBI" id="CHEBI:30413"/>
    </ligand>
    <ligandPart>
        <name>Fe</name>
        <dbReference type="ChEBI" id="CHEBI:18248"/>
    </ligandPart>
</feature>
<dbReference type="Proteomes" id="UP000503447">
    <property type="component" value="Chromosome"/>
</dbReference>
<dbReference type="GO" id="GO:0046872">
    <property type="term" value="F:metal ion binding"/>
    <property type="evidence" value="ECO:0007669"/>
    <property type="project" value="UniProtKB-KW"/>
</dbReference>
<proteinExistence type="predicted"/>
<dbReference type="RefSeq" id="WP_171470086.1">
    <property type="nucleotide sequence ID" value="NZ_CP053452.2"/>
</dbReference>
<keyword evidence="1" id="KW-0813">Transport</keyword>